<sequence length="157" mass="18378">MSLLFRNGDMATIARDIKALPSTKSLIDYMQGESRYVLWNFKPLANPRTGTIEFRGGRHLRGPNRTISWITFVVVFVMLTLEEDLLHDERATYKAVKNGKRSEVQKFWDRFLSYAERLGVRDDLPDEFKMMSEKESWSREVQRRAPGPTRAQRVTIH</sequence>
<proteinExistence type="predicted"/>
<accession>A0A7C8K141</accession>
<dbReference type="AlphaFoldDB" id="A0A7C8K141"/>
<protein>
    <submittedName>
        <fullName evidence="2">Uncharacterized protein</fullName>
    </submittedName>
</protein>
<feature type="region of interest" description="Disordered" evidence="1">
    <location>
        <begin position="138"/>
        <end position="157"/>
    </location>
</feature>
<evidence type="ECO:0000256" key="1">
    <source>
        <dbReference type="SAM" id="MobiDB-lite"/>
    </source>
</evidence>
<evidence type="ECO:0000313" key="3">
    <source>
        <dbReference type="Proteomes" id="UP000480548"/>
    </source>
</evidence>
<evidence type="ECO:0000313" key="2">
    <source>
        <dbReference type="EMBL" id="KAF3130630.1"/>
    </source>
</evidence>
<dbReference type="EMBL" id="WIQZ01000053">
    <property type="protein sequence ID" value="KAF3130630.1"/>
    <property type="molecule type" value="Genomic_DNA"/>
</dbReference>
<dbReference type="Proteomes" id="UP000480548">
    <property type="component" value="Unassembled WGS sequence"/>
</dbReference>
<comment type="caution">
    <text evidence="2">The sequence shown here is derived from an EMBL/GenBank/DDBJ whole genome shotgun (WGS) entry which is preliminary data.</text>
</comment>
<name>A0A7C8K141_ORBOL</name>
<organism evidence="2 3">
    <name type="scientific">Orbilia oligospora</name>
    <name type="common">Nematode-trapping fungus</name>
    <name type="synonym">Arthrobotrys oligospora</name>
    <dbReference type="NCBI Taxonomy" id="2813651"/>
    <lineage>
        <taxon>Eukaryota</taxon>
        <taxon>Fungi</taxon>
        <taxon>Dikarya</taxon>
        <taxon>Ascomycota</taxon>
        <taxon>Pezizomycotina</taxon>
        <taxon>Orbiliomycetes</taxon>
        <taxon>Orbiliales</taxon>
        <taxon>Orbiliaceae</taxon>
        <taxon>Orbilia</taxon>
    </lineage>
</organism>
<reference evidence="2 3" key="1">
    <citation type="submission" date="2019-06" db="EMBL/GenBank/DDBJ databases">
        <authorList>
            <person name="Palmer J.M."/>
        </authorList>
    </citation>
    <scope>NUCLEOTIDE SEQUENCE [LARGE SCALE GENOMIC DNA]</scope>
    <source>
        <strain evidence="2 3">TWF703</strain>
    </source>
</reference>
<gene>
    <name evidence="2" type="ORF">TWF703_008163</name>
</gene>